<dbReference type="PANTHER" id="PTHR39608:SF1">
    <property type="entry name" value="INTEGRAL MEMBRANE PROTEIN (AFU_ORTHOLOGUE AFUA_5G08640)"/>
    <property type="match status" value="1"/>
</dbReference>
<name>A0A0C3HDR2_OIDMZ</name>
<dbReference type="EMBL" id="KN832871">
    <property type="protein sequence ID" value="KIN06386.1"/>
    <property type="molecule type" value="Genomic_DNA"/>
</dbReference>
<keyword evidence="4 5" id="KW-0472">Membrane</keyword>
<comment type="subcellular location">
    <subcellularLocation>
        <location evidence="1">Membrane</location>
        <topology evidence="1">Multi-pass membrane protein</topology>
    </subcellularLocation>
</comment>
<dbReference type="InParanoid" id="A0A0C3HDR2"/>
<evidence type="ECO:0000256" key="5">
    <source>
        <dbReference type="SAM" id="Phobius"/>
    </source>
</evidence>
<dbReference type="Proteomes" id="UP000054321">
    <property type="component" value="Unassembled WGS sequence"/>
</dbReference>
<keyword evidence="2 5" id="KW-0812">Transmembrane</keyword>
<protein>
    <recommendedName>
        <fullName evidence="6">MARVEL domain-containing protein</fullName>
    </recommendedName>
</protein>
<dbReference type="OrthoDB" id="4074965at2759"/>
<evidence type="ECO:0000256" key="4">
    <source>
        <dbReference type="ARBA" id="ARBA00023136"/>
    </source>
</evidence>
<dbReference type="Pfam" id="PF01284">
    <property type="entry name" value="MARVEL"/>
    <property type="match status" value="1"/>
</dbReference>
<dbReference type="PANTHER" id="PTHR39608">
    <property type="entry name" value="INTEGRAL MEMBRANE PROTEIN (AFU_ORTHOLOGUE AFUA_5G08640)"/>
    <property type="match status" value="1"/>
</dbReference>
<dbReference type="InterPro" id="IPR008253">
    <property type="entry name" value="Marvel"/>
</dbReference>
<proteinExistence type="predicted"/>
<evidence type="ECO:0000313" key="7">
    <source>
        <dbReference type="EMBL" id="KIN06386.1"/>
    </source>
</evidence>
<evidence type="ECO:0000259" key="6">
    <source>
        <dbReference type="Pfam" id="PF01284"/>
    </source>
</evidence>
<feature type="domain" description="MARVEL" evidence="6">
    <location>
        <begin position="7"/>
        <end position="133"/>
    </location>
</feature>
<dbReference type="GO" id="GO:0016020">
    <property type="term" value="C:membrane"/>
    <property type="evidence" value="ECO:0007669"/>
    <property type="project" value="UniProtKB-SubCell"/>
</dbReference>
<evidence type="ECO:0000313" key="8">
    <source>
        <dbReference type="Proteomes" id="UP000054321"/>
    </source>
</evidence>
<keyword evidence="3 5" id="KW-1133">Transmembrane helix</keyword>
<gene>
    <name evidence="7" type="ORF">OIDMADRAFT_49873</name>
</gene>
<organism evidence="7 8">
    <name type="scientific">Oidiodendron maius (strain Zn)</name>
    <dbReference type="NCBI Taxonomy" id="913774"/>
    <lineage>
        <taxon>Eukaryota</taxon>
        <taxon>Fungi</taxon>
        <taxon>Dikarya</taxon>
        <taxon>Ascomycota</taxon>
        <taxon>Pezizomycotina</taxon>
        <taxon>Leotiomycetes</taxon>
        <taxon>Leotiomycetes incertae sedis</taxon>
        <taxon>Myxotrichaceae</taxon>
        <taxon>Oidiodendron</taxon>
    </lineage>
</organism>
<keyword evidence="8" id="KW-1185">Reference proteome</keyword>
<dbReference type="HOGENOM" id="CLU_079951_2_0_1"/>
<accession>A0A0C3HDR2</accession>
<feature type="transmembrane region" description="Helical" evidence="5">
    <location>
        <begin position="43"/>
        <end position="64"/>
    </location>
</feature>
<evidence type="ECO:0000256" key="3">
    <source>
        <dbReference type="ARBA" id="ARBA00022989"/>
    </source>
</evidence>
<sequence length="156" mass="16922">MPAVRVLATILRISQLAFSAAAVGLTSSYLYGHECTLGGSHINFIYVEIVTALGLVFSLLLLIPAPSSILELGLDFALFILLLTAFGLITTYIGPLDCGSIWDWCCITGNTICQTLKADIIFCFLAAIFFLVSGLFGIWRSLKRKLEGLEAATSYF</sequence>
<feature type="transmembrane region" description="Helical" evidence="5">
    <location>
        <begin position="118"/>
        <end position="139"/>
    </location>
</feature>
<reference evidence="7 8" key="1">
    <citation type="submission" date="2014-04" db="EMBL/GenBank/DDBJ databases">
        <authorList>
            <consortium name="DOE Joint Genome Institute"/>
            <person name="Kuo A."/>
            <person name="Martino E."/>
            <person name="Perotto S."/>
            <person name="Kohler A."/>
            <person name="Nagy L.G."/>
            <person name="Floudas D."/>
            <person name="Copeland A."/>
            <person name="Barry K.W."/>
            <person name="Cichocki N."/>
            <person name="Veneault-Fourrey C."/>
            <person name="LaButti K."/>
            <person name="Lindquist E.A."/>
            <person name="Lipzen A."/>
            <person name="Lundell T."/>
            <person name="Morin E."/>
            <person name="Murat C."/>
            <person name="Sun H."/>
            <person name="Tunlid A."/>
            <person name="Henrissat B."/>
            <person name="Grigoriev I.V."/>
            <person name="Hibbett D.S."/>
            <person name="Martin F."/>
            <person name="Nordberg H.P."/>
            <person name="Cantor M.N."/>
            <person name="Hua S.X."/>
        </authorList>
    </citation>
    <scope>NUCLEOTIDE SEQUENCE [LARGE SCALE GENOMIC DNA]</scope>
    <source>
        <strain evidence="7 8">Zn</strain>
    </source>
</reference>
<dbReference type="AlphaFoldDB" id="A0A0C3HDR2"/>
<feature type="transmembrane region" description="Helical" evidence="5">
    <location>
        <begin position="76"/>
        <end position="94"/>
    </location>
</feature>
<evidence type="ECO:0000256" key="2">
    <source>
        <dbReference type="ARBA" id="ARBA00022692"/>
    </source>
</evidence>
<reference evidence="8" key="2">
    <citation type="submission" date="2015-01" db="EMBL/GenBank/DDBJ databases">
        <title>Evolutionary Origins and Diversification of the Mycorrhizal Mutualists.</title>
        <authorList>
            <consortium name="DOE Joint Genome Institute"/>
            <consortium name="Mycorrhizal Genomics Consortium"/>
            <person name="Kohler A."/>
            <person name="Kuo A."/>
            <person name="Nagy L.G."/>
            <person name="Floudas D."/>
            <person name="Copeland A."/>
            <person name="Barry K.W."/>
            <person name="Cichocki N."/>
            <person name="Veneault-Fourrey C."/>
            <person name="LaButti K."/>
            <person name="Lindquist E.A."/>
            <person name="Lipzen A."/>
            <person name="Lundell T."/>
            <person name="Morin E."/>
            <person name="Murat C."/>
            <person name="Riley R."/>
            <person name="Ohm R."/>
            <person name="Sun H."/>
            <person name="Tunlid A."/>
            <person name="Henrissat B."/>
            <person name="Grigoriev I.V."/>
            <person name="Hibbett D.S."/>
            <person name="Martin F."/>
        </authorList>
    </citation>
    <scope>NUCLEOTIDE SEQUENCE [LARGE SCALE GENOMIC DNA]</scope>
    <source>
        <strain evidence="8">Zn</strain>
    </source>
</reference>
<evidence type="ECO:0000256" key="1">
    <source>
        <dbReference type="ARBA" id="ARBA00004141"/>
    </source>
</evidence>